<reference evidence="2" key="1">
    <citation type="journal article" date="2006" name="PLoS Biol.">
        <title>Macronuclear genome sequence of the ciliate Tetrahymena thermophila, a model eukaryote.</title>
        <authorList>
            <person name="Eisen J.A."/>
            <person name="Coyne R.S."/>
            <person name="Wu M."/>
            <person name="Wu D."/>
            <person name="Thiagarajan M."/>
            <person name="Wortman J.R."/>
            <person name="Badger J.H."/>
            <person name="Ren Q."/>
            <person name="Amedeo P."/>
            <person name="Jones K.M."/>
            <person name="Tallon L.J."/>
            <person name="Delcher A.L."/>
            <person name="Salzberg S.L."/>
            <person name="Silva J.C."/>
            <person name="Haas B.J."/>
            <person name="Majoros W.H."/>
            <person name="Farzad M."/>
            <person name="Carlton J.M."/>
            <person name="Smith R.K. Jr."/>
            <person name="Garg J."/>
            <person name="Pearlman R.E."/>
            <person name="Karrer K.M."/>
            <person name="Sun L."/>
            <person name="Manning G."/>
            <person name="Elde N.C."/>
            <person name="Turkewitz A.P."/>
            <person name="Asai D.J."/>
            <person name="Wilkes D.E."/>
            <person name="Wang Y."/>
            <person name="Cai H."/>
            <person name="Collins K."/>
            <person name="Stewart B.A."/>
            <person name="Lee S.R."/>
            <person name="Wilamowska K."/>
            <person name="Weinberg Z."/>
            <person name="Ruzzo W.L."/>
            <person name="Wloga D."/>
            <person name="Gaertig J."/>
            <person name="Frankel J."/>
            <person name="Tsao C.-C."/>
            <person name="Gorovsky M.A."/>
            <person name="Keeling P.J."/>
            <person name="Waller R.F."/>
            <person name="Patron N.J."/>
            <person name="Cherry J.M."/>
            <person name="Stover N.A."/>
            <person name="Krieger C.J."/>
            <person name="del Toro C."/>
            <person name="Ryder H.F."/>
            <person name="Williamson S.C."/>
            <person name="Barbeau R.A."/>
            <person name="Hamilton E.P."/>
            <person name="Orias E."/>
        </authorList>
    </citation>
    <scope>NUCLEOTIDE SEQUENCE [LARGE SCALE GENOMIC DNA]</scope>
    <source>
        <strain evidence="2">SB210</strain>
    </source>
</reference>
<dbReference type="RefSeq" id="XP_012654730.1">
    <property type="nucleotide sequence ID" value="XM_012799276.1"/>
</dbReference>
<sequence length="210" mass="25457">MKIANFRLIEKCSSQSYPIIQVISSEIKRCKFEYLPQSDTDDCMVISINEQNYNEYMLNYSQMLSISETSQQYQEIQEITQFVKLNKDNFYKNLLYAFNRHIKLLKEPQLINLYESMTIDKWDFDHIQYRVNKNLDNCDRLGLKVRNLVKNKNLKRIFIHFLKNANSMWLDSSKIKNINQYQEFINLFLKAYNYRILSYGISYYKKHKKK</sequence>
<gene>
    <name evidence="1" type="ORF">TTHERM_000558579</name>
</gene>
<dbReference type="EMBL" id="GG662547">
    <property type="protein sequence ID" value="EWS72752.1"/>
    <property type="molecule type" value="Genomic_DNA"/>
</dbReference>
<dbReference type="AlphaFoldDB" id="W7X5T0"/>
<evidence type="ECO:0000313" key="2">
    <source>
        <dbReference type="Proteomes" id="UP000009168"/>
    </source>
</evidence>
<dbReference type="KEGG" id="tet:TTHERM_000558579"/>
<name>W7X5T0_TETTS</name>
<dbReference type="InterPro" id="IPR028008">
    <property type="entry name" value="DUF4441"/>
</dbReference>
<evidence type="ECO:0000313" key="1">
    <source>
        <dbReference type="EMBL" id="EWS72752.1"/>
    </source>
</evidence>
<keyword evidence="2" id="KW-1185">Reference proteome</keyword>
<protein>
    <submittedName>
        <fullName evidence="1">Uncharacterized protein</fullName>
    </submittedName>
</protein>
<dbReference type="Pfam" id="PF14536">
    <property type="entry name" value="DUF4441"/>
    <property type="match status" value="1"/>
</dbReference>
<organism evidence="1 2">
    <name type="scientific">Tetrahymena thermophila (strain SB210)</name>
    <dbReference type="NCBI Taxonomy" id="312017"/>
    <lineage>
        <taxon>Eukaryota</taxon>
        <taxon>Sar</taxon>
        <taxon>Alveolata</taxon>
        <taxon>Ciliophora</taxon>
        <taxon>Intramacronucleata</taxon>
        <taxon>Oligohymenophorea</taxon>
        <taxon>Hymenostomatida</taxon>
        <taxon>Tetrahymenina</taxon>
        <taxon>Tetrahymenidae</taxon>
        <taxon>Tetrahymena</taxon>
    </lineage>
</organism>
<accession>W7X5T0</accession>
<dbReference type="InParanoid" id="W7X5T0"/>
<dbReference type="Proteomes" id="UP000009168">
    <property type="component" value="Unassembled WGS sequence"/>
</dbReference>
<dbReference type="GeneID" id="24439571"/>
<proteinExistence type="predicted"/>